<dbReference type="Proteomes" id="UP001064879">
    <property type="component" value="Chromosome"/>
</dbReference>
<dbReference type="SUPFAM" id="SSF46894">
    <property type="entry name" value="C-terminal effector domain of the bipartite response regulators"/>
    <property type="match status" value="1"/>
</dbReference>
<accession>A0ABY5SQ84</accession>
<evidence type="ECO:0000313" key="4">
    <source>
        <dbReference type="Proteomes" id="UP001064879"/>
    </source>
</evidence>
<feature type="region of interest" description="Disordered" evidence="1">
    <location>
        <begin position="1"/>
        <end position="27"/>
    </location>
</feature>
<organism evidence="3 4">
    <name type="scientific">Brevibacterium spongiae</name>
    <dbReference type="NCBI Taxonomy" id="2909672"/>
    <lineage>
        <taxon>Bacteria</taxon>
        <taxon>Bacillati</taxon>
        <taxon>Actinomycetota</taxon>
        <taxon>Actinomycetes</taxon>
        <taxon>Micrococcales</taxon>
        <taxon>Brevibacteriaceae</taxon>
        <taxon>Brevibacterium</taxon>
    </lineage>
</organism>
<sequence>MTSSHLARSADPEDSAANSTPEFDAQFGPRATSLASFAEAVDRGDAISESDLDRLFACSGGRIRIADTLVRACANAGISAADVDPDRIDAMLSPELTPVVNGTTREAGALYLLTLFAWAPRITSGTVDLVHSAFAAAEVAESATATPEELTSLLLGQGLLTISTATDEVFTVPPLIRMLMRRVIATGSNTARRNPREAFGAAISNMFGRMRSDDRSGIAEVVDLVVETKNWLVLERAWARRSVNVFLDAPTAIEAYLRVPEDVLARNPILTLARSAARRIDSTRLKLGTDDGPTMLAATDFDSIVLPELHGKLQANPALPLSADEVAVLTTLEARTHRLNRENRLALNILEVGRERLRRLGEGEPGPTLMLQAELNLEHGRNLNVAGRFTEAMAMLQRVVQFAEIYTPNSPHPLLTGLVEHALAGMGYGHGSDMDRDMERARNNAARFGMATLPDERTALCIEMMRALDRLDLAEAERILAGLDDAKATGHLGPIPDIVRSLHSVYSGQATVAAKLLAESSRVRFVPMADIPSTRFSGIVNIASAVLVAAGEKKALQDLSDHMSPQSPGYSIVKARQALVFGQHDPLWSATAQTLAGDQGPRLKSSAMALRADILHHEGHTDDALETFVHVLDYCSITSSVLAIAQLSKTSRDALVSESADHPMWEALARSFGSGEVTAAELRRRLLDLPETSPLSPDFATDLTPAEQSLLFAIDSPKSVAQIAREFGVVSGTLKNRLSALYRKLGVRSRAEAVAYAHRQR</sequence>
<name>A0ABY5SQ84_9MICO</name>
<dbReference type="EMBL" id="CP093443">
    <property type="protein sequence ID" value="UVI36703.1"/>
    <property type="molecule type" value="Genomic_DNA"/>
</dbReference>
<dbReference type="PROSITE" id="PS50043">
    <property type="entry name" value="HTH_LUXR_2"/>
    <property type="match status" value="1"/>
</dbReference>
<protein>
    <submittedName>
        <fullName evidence="3">LuxR C-terminal-related transcriptional regulator</fullName>
    </submittedName>
</protein>
<dbReference type="RefSeq" id="WP_265419271.1">
    <property type="nucleotide sequence ID" value="NZ_CP093443.1"/>
</dbReference>
<dbReference type="InterPro" id="IPR016032">
    <property type="entry name" value="Sig_transdc_resp-reg_C-effctor"/>
</dbReference>
<feature type="domain" description="HTH luxR-type" evidence="2">
    <location>
        <begin position="696"/>
        <end position="761"/>
    </location>
</feature>
<reference evidence="3" key="1">
    <citation type="submission" date="2022-03" db="EMBL/GenBank/DDBJ databases">
        <title>Brevibacterium spongiae sp. nov., isolated from marine sponge.</title>
        <authorList>
            <person name="Li Z."/>
            <person name="Zhang M."/>
        </authorList>
    </citation>
    <scope>NUCLEOTIDE SEQUENCE</scope>
    <source>
        <strain evidence="3">WHS-Z9</strain>
    </source>
</reference>
<keyword evidence="4" id="KW-1185">Reference proteome</keyword>
<proteinExistence type="predicted"/>
<evidence type="ECO:0000256" key="1">
    <source>
        <dbReference type="SAM" id="MobiDB-lite"/>
    </source>
</evidence>
<dbReference type="Pfam" id="PF00196">
    <property type="entry name" value="GerE"/>
    <property type="match status" value="1"/>
</dbReference>
<dbReference type="Gene3D" id="1.10.10.10">
    <property type="entry name" value="Winged helix-like DNA-binding domain superfamily/Winged helix DNA-binding domain"/>
    <property type="match status" value="1"/>
</dbReference>
<dbReference type="InterPro" id="IPR000792">
    <property type="entry name" value="Tscrpt_reg_LuxR_C"/>
</dbReference>
<dbReference type="InterPro" id="IPR036388">
    <property type="entry name" value="WH-like_DNA-bd_sf"/>
</dbReference>
<dbReference type="CDD" id="cd06170">
    <property type="entry name" value="LuxR_C_like"/>
    <property type="match status" value="1"/>
</dbReference>
<evidence type="ECO:0000313" key="3">
    <source>
        <dbReference type="EMBL" id="UVI36703.1"/>
    </source>
</evidence>
<dbReference type="SMART" id="SM00421">
    <property type="entry name" value="HTH_LUXR"/>
    <property type="match status" value="1"/>
</dbReference>
<gene>
    <name evidence="3" type="ORF">L1F31_03290</name>
</gene>
<evidence type="ECO:0000259" key="2">
    <source>
        <dbReference type="PROSITE" id="PS50043"/>
    </source>
</evidence>